<keyword evidence="1" id="KW-0472">Membrane</keyword>
<accession>A0A0F9P0Y9</accession>
<dbReference type="EMBL" id="LAZR01002802">
    <property type="protein sequence ID" value="KKN25455.1"/>
    <property type="molecule type" value="Genomic_DNA"/>
</dbReference>
<evidence type="ECO:0000313" key="2">
    <source>
        <dbReference type="EMBL" id="KKN25455.1"/>
    </source>
</evidence>
<gene>
    <name evidence="2" type="ORF">LCGC14_0884870</name>
</gene>
<organism evidence="2">
    <name type="scientific">marine sediment metagenome</name>
    <dbReference type="NCBI Taxonomy" id="412755"/>
    <lineage>
        <taxon>unclassified sequences</taxon>
        <taxon>metagenomes</taxon>
        <taxon>ecological metagenomes</taxon>
    </lineage>
</organism>
<dbReference type="AlphaFoldDB" id="A0A0F9P0Y9"/>
<keyword evidence="1" id="KW-1133">Transmembrane helix</keyword>
<evidence type="ECO:0000256" key="1">
    <source>
        <dbReference type="SAM" id="Phobius"/>
    </source>
</evidence>
<reference evidence="2" key="1">
    <citation type="journal article" date="2015" name="Nature">
        <title>Complex archaea that bridge the gap between prokaryotes and eukaryotes.</title>
        <authorList>
            <person name="Spang A."/>
            <person name="Saw J.H."/>
            <person name="Jorgensen S.L."/>
            <person name="Zaremba-Niedzwiedzka K."/>
            <person name="Martijn J."/>
            <person name="Lind A.E."/>
            <person name="van Eijk R."/>
            <person name="Schleper C."/>
            <person name="Guy L."/>
            <person name="Ettema T.J."/>
        </authorList>
    </citation>
    <scope>NUCLEOTIDE SEQUENCE</scope>
</reference>
<comment type="caution">
    <text evidence="2">The sequence shown here is derived from an EMBL/GenBank/DDBJ whole genome shotgun (WGS) entry which is preliminary data.</text>
</comment>
<feature type="transmembrane region" description="Helical" evidence="1">
    <location>
        <begin position="55"/>
        <end position="75"/>
    </location>
</feature>
<keyword evidence="1" id="KW-0812">Transmembrane</keyword>
<feature type="non-terminal residue" evidence="2">
    <location>
        <position position="1"/>
    </location>
</feature>
<sequence length="78" mass="8134">QLVPLIIALVGIGIILVVGFLIMAEIASNSKVAADSNATAAIKEVQSATADIPTWLPIIVITVIGALLIGLVSLFRRR</sequence>
<name>A0A0F9P0Y9_9ZZZZ</name>
<feature type="transmembrane region" description="Helical" evidence="1">
    <location>
        <begin position="5"/>
        <end position="24"/>
    </location>
</feature>
<protein>
    <submittedName>
        <fullName evidence="2">Uncharacterized protein</fullName>
    </submittedName>
</protein>
<proteinExistence type="predicted"/>